<evidence type="ECO:0000256" key="5">
    <source>
        <dbReference type="ARBA" id="ARBA00022856"/>
    </source>
</evidence>
<reference evidence="12 13" key="1">
    <citation type="submission" date="2019-08" db="EMBL/GenBank/DDBJ databases">
        <title>In-depth cultivation of the pig gut microbiome towards novel bacterial diversity and tailored functional studies.</title>
        <authorList>
            <person name="Wylensek D."/>
            <person name="Hitch T.C.A."/>
            <person name="Clavel T."/>
        </authorList>
    </citation>
    <scope>NUCLEOTIDE SEQUENCE [LARGE SCALE GENOMIC DNA]</scope>
    <source>
        <strain evidence="12 13">Oil+RF-744-GAM-WT-6</strain>
    </source>
</reference>
<evidence type="ECO:0000256" key="9">
    <source>
        <dbReference type="ARBA" id="ARBA00024202"/>
    </source>
</evidence>
<comment type="caution">
    <text evidence="12">The sequence shown here is derived from an EMBL/GenBank/DDBJ whole genome shotgun (WGS) entry which is preliminary data.</text>
</comment>
<evidence type="ECO:0000256" key="3">
    <source>
        <dbReference type="ARBA" id="ARBA00022475"/>
    </source>
</evidence>
<dbReference type="InterPro" id="IPR025966">
    <property type="entry name" value="OppC_N"/>
</dbReference>
<dbReference type="InterPro" id="IPR050366">
    <property type="entry name" value="BP-dependent_transpt_permease"/>
</dbReference>
<dbReference type="CDD" id="cd06261">
    <property type="entry name" value="TM_PBP2"/>
    <property type="match status" value="1"/>
</dbReference>
<evidence type="ECO:0000259" key="11">
    <source>
        <dbReference type="PROSITE" id="PS50928"/>
    </source>
</evidence>
<dbReference type="Pfam" id="PF12911">
    <property type="entry name" value="OppC_N"/>
    <property type="match status" value="1"/>
</dbReference>
<feature type="transmembrane region" description="Helical" evidence="10">
    <location>
        <begin position="105"/>
        <end position="130"/>
    </location>
</feature>
<keyword evidence="2 10" id="KW-0813">Transport</keyword>
<keyword evidence="8 10" id="KW-0472">Membrane</keyword>
<dbReference type="Proteomes" id="UP000461880">
    <property type="component" value="Unassembled WGS sequence"/>
</dbReference>
<keyword evidence="3" id="KW-1003">Cell membrane</keyword>
<keyword evidence="5" id="KW-0571">Peptide transport</keyword>
<evidence type="ECO:0000256" key="6">
    <source>
        <dbReference type="ARBA" id="ARBA00022927"/>
    </source>
</evidence>
<dbReference type="GO" id="GO:0005886">
    <property type="term" value="C:plasma membrane"/>
    <property type="evidence" value="ECO:0007669"/>
    <property type="project" value="UniProtKB-SubCell"/>
</dbReference>
<dbReference type="SUPFAM" id="SSF161098">
    <property type="entry name" value="MetI-like"/>
    <property type="match status" value="1"/>
</dbReference>
<feature type="transmembrane region" description="Helical" evidence="10">
    <location>
        <begin position="272"/>
        <end position="291"/>
    </location>
</feature>
<organism evidence="12 13">
    <name type="scientific">Stecheria intestinalis</name>
    <dbReference type="NCBI Taxonomy" id="2606630"/>
    <lineage>
        <taxon>Bacteria</taxon>
        <taxon>Bacillati</taxon>
        <taxon>Bacillota</taxon>
        <taxon>Erysipelotrichia</taxon>
        <taxon>Erysipelotrichales</taxon>
        <taxon>Erysipelotrichaceae</taxon>
        <taxon>Stecheria</taxon>
    </lineage>
</organism>
<dbReference type="GO" id="GO:0055085">
    <property type="term" value="P:transmembrane transport"/>
    <property type="evidence" value="ECO:0007669"/>
    <property type="project" value="InterPro"/>
</dbReference>
<evidence type="ECO:0000256" key="2">
    <source>
        <dbReference type="ARBA" id="ARBA00022448"/>
    </source>
</evidence>
<keyword evidence="6" id="KW-0653">Protein transport</keyword>
<gene>
    <name evidence="12" type="ORF">FYJ51_00910</name>
</gene>
<comment type="subcellular location">
    <subcellularLocation>
        <location evidence="1 10">Cell membrane</location>
        <topology evidence="1 10">Multi-pass membrane protein</topology>
    </subcellularLocation>
</comment>
<dbReference type="GO" id="GO:0015833">
    <property type="term" value="P:peptide transport"/>
    <property type="evidence" value="ECO:0007669"/>
    <property type="project" value="UniProtKB-KW"/>
</dbReference>
<accession>A0A7X2NR27</accession>
<evidence type="ECO:0000256" key="7">
    <source>
        <dbReference type="ARBA" id="ARBA00022989"/>
    </source>
</evidence>
<dbReference type="PANTHER" id="PTHR43386:SF24">
    <property type="entry name" value="OLIGOPEPTIDE TRANSPORT SYSTEM PERMEASE PROTEIN AMID"/>
    <property type="match status" value="1"/>
</dbReference>
<proteinExistence type="inferred from homology"/>
<sequence>MPVLSPEETVRTAQAQKNREQIARPVETFWQGARRRLFHNPVAVFAMILLLVMLVLVIFGPGMSGAEYLSINAKAKNLAPDSTYWFGTDGLGRDLWSRVWIGARLSILVALVCSAIQLLVGSAYGGIMAYFGGKVDAVMMRIIEVIDSFPYLLITLLIMMVIGKNTGGLLVAMCITSWCSTARTVRGQIMQLRESEYVQAAQLLGASANRVIRQHLLPNTIGILILDLCSSIPSYIFTEASLSFLGMGLSGDVISLGVLISDGKTKMQFYPWQLIFPCLALCIIVLAFNLLGDGLRDALDPRTEERQG</sequence>
<dbReference type="Gene3D" id="1.10.3720.10">
    <property type="entry name" value="MetI-like"/>
    <property type="match status" value="1"/>
</dbReference>
<evidence type="ECO:0000313" key="12">
    <source>
        <dbReference type="EMBL" id="MSS57473.1"/>
    </source>
</evidence>
<dbReference type="EMBL" id="VUMN01000001">
    <property type="protein sequence ID" value="MSS57473.1"/>
    <property type="molecule type" value="Genomic_DNA"/>
</dbReference>
<evidence type="ECO:0000313" key="13">
    <source>
        <dbReference type="Proteomes" id="UP000461880"/>
    </source>
</evidence>
<name>A0A7X2NR27_9FIRM</name>
<dbReference type="PROSITE" id="PS50928">
    <property type="entry name" value="ABC_TM1"/>
    <property type="match status" value="1"/>
</dbReference>
<dbReference type="GO" id="GO:0015031">
    <property type="term" value="P:protein transport"/>
    <property type="evidence" value="ECO:0007669"/>
    <property type="project" value="UniProtKB-KW"/>
</dbReference>
<feature type="transmembrane region" description="Helical" evidence="10">
    <location>
        <begin position="42"/>
        <end position="60"/>
    </location>
</feature>
<dbReference type="AlphaFoldDB" id="A0A7X2NR27"/>
<evidence type="ECO:0000256" key="10">
    <source>
        <dbReference type="RuleBase" id="RU363032"/>
    </source>
</evidence>
<evidence type="ECO:0000256" key="1">
    <source>
        <dbReference type="ARBA" id="ARBA00004651"/>
    </source>
</evidence>
<dbReference type="Pfam" id="PF00528">
    <property type="entry name" value="BPD_transp_1"/>
    <property type="match status" value="1"/>
</dbReference>
<keyword evidence="13" id="KW-1185">Reference proteome</keyword>
<comment type="similarity">
    <text evidence="9">Belongs to the binding-protein-dependent transport system permease family. OppBC subfamily.</text>
</comment>
<evidence type="ECO:0000256" key="4">
    <source>
        <dbReference type="ARBA" id="ARBA00022692"/>
    </source>
</evidence>
<feature type="transmembrane region" description="Helical" evidence="10">
    <location>
        <begin position="142"/>
        <end position="162"/>
    </location>
</feature>
<keyword evidence="4 10" id="KW-0812">Transmembrane</keyword>
<dbReference type="PANTHER" id="PTHR43386">
    <property type="entry name" value="OLIGOPEPTIDE TRANSPORT SYSTEM PERMEASE PROTEIN APPC"/>
    <property type="match status" value="1"/>
</dbReference>
<feature type="domain" description="ABC transmembrane type-1" evidence="11">
    <location>
        <begin position="103"/>
        <end position="292"/>
    </location>
</feature>
<keyword evidence="7 10" id="KW-1133">Transmembrane helix</keyword>
<dbReference type="InterPro" id="IPR035906">
    <property type="entry name" value="MetI-like_sf"/>
</dbReference>
<dbReference type="InterPro" id="IPR000515">
    <property type="entry name" value="MetI-like"/>
</dbReference>
<protein>
    <submittedName>
        <fullName evidence="12">ABC transporter permease</fullName>
    </submittedName>
</protein>
<evidence type="ECO:0000256" key="8">
    <source>
        <dbReference type="ARBA" id="ARBA00023136"/>
    </source>
</evidence>
<feature type="transmembrane region" description="Helical" evidence="10">
    <location>
        <begin position="216"/>
        <end position="236"/>
    </location>
</feature>